<organism evidence="10 11">
    <name type="scientific">Drosophila ananassae</name>
    <name type="common">Fruit fly</name>
    <dbReference type="NCBI Taxonomy" id="7217"/>
    <lineage>
        <taxon>Eukaryota</taxon>
        <taxon>Metazoa</taxon>
        <taxon>Ecdysozoa</taxon>
        <taxon>Arthropoda</taxon>
        <taxon>Hexapoda</taxon>
        <taxon>Insecta</taxon>
        <taxon>Pterygota</taxon>
        <taxon>Neoptera</taxon>
        <taxon>Endopterygota</taxon>
        <taxon>Diptera</taxon>
        <taxon>Brachycera</taxon>
        <taxon>Muscomorpha</taxon>
        <taxon>Ephydroidea</taxon>
        <taxon>Drosophilidae</taxon>
        <taxon>Drosophila</taxon>
        <taxon>Sophophora</taxon>
    </lineage>
</organism>
<evidence type="ECO:0000256" key="9">
    <source>
        <dbReference type="RuleBase" id="RU000488"/>
    </source>
</evidence>
<evidence type="ECO:0000313" key="10">
    <source>
        <dbReference type="EMBL" id="EDV31941.2"/>
    </source>
</evidence>
<evidence type="ECO:0000256" key="3">
    <source>
        <dbReference type="ARBA" id="ARBA00022448"/>
    </source>
</evidence>
<evidence type="ECO:0000256" key="8">
    <source>
        <dbReference type="PROSITE-ProRule" id="PRU00282"/>
    </source>
</evidence>
<dbReference type="PANTHER" id="PTHR45618">
    <property type="entry name" value="MITOCHONDRIAL DICARBOXYLATE CARRIER-RELATED"/>
    <property type="match status" value="1"/>
</dbReference>
<evidence type="ECO:0000313" key="11">
    <source>
        <dbReference type="Proteomes" id="UP000007801"/>
    </source>
</evidence>
<evidence type="ECO:0000256" key="2">
    <source>
        <dbReference type="ARBA" id="ARBA00006375"/>
    </source>
</evidence>
<dbReference type="EMBL" id="CH902620">
    <property type="protein sequence ID" value="EDV31941.2"/>
    <property type="molecule type" value="Genomic_DNA"/>
</dbReference>
<proteinExistence type="inferred from homology"/>
<sequence length="339" mass="38685">MVGRMDKDSDEYWHLRPIYSDDYPKFPPINVVEPLSARNLFQLYVNAFIGSNFAESFVFPLDVAKTRMQVDGEEAKRSGTKMPNFFGTLRNMWKVEGFKSMYAGFSSMVTRNLLFNSGRVVFYDIFRRPFLYINERNEEVLSVTAALGCGFTAGCIAQAIANPFDIVKVQMQTEGRRLQLGKPARASNMFQAFADNYRSSGLPGMWRGIGPSCFRACMMTAGDVGSYDLSKRTYKRTFQLEEGLLLRFYSSMTAGFVASVLSCPADVLKSRMMNQPLDKDGKNLYYKNTLECLRIIVKEEGPIILYKGLWPTWFRLGPFSVLLWLSIEQLREWEGQSGF</sequence>
<dbReference type="Gene3D" id="1.50.40.10">
    <property type="entry name" value="Mitochondrial carrier domain"/>
    <property type="match status" value="1"/>
</dbReference>
<gene>
    <name evidence="10" type="primary">Dana\GF15593</name>
    <name evidence="10" type="synonym">dana_GLEANR_16359</name>
    <name evidence="10" type="ORF">GF15593</name>
</gene>
<dbReference type="HOGENOM" id="CLU_015166_14_2_1"/>
<dbReference type="Pfam" id="PF00153">
    <property type="entry name" value="Mito_carr"/>
    <property type="match status" value="3"/>
</dbReference>
<evidence type="ECO:0000256" key="7">
    <source>
        <dbReference type="ARBA" id="ARBA00023136"/>
    </source>
</evidence>
<dbReference type="Proteomes" id="UP000007801">
    <property type="component" value="Unassembled WGS sequence"/>
</dbReference>
<dbReference type="InterPro" id="IPR023395">
    <property type="entry name" value="MCP_dom_sf"/>
</dbReference>
<evidence type="ECO:0000256" key="1">
    <source>
        <dbReference type="ARBA" id="ARBA00004141"/>
    </source>
</evidence>
<name>B3MMQ0_DROAN</name>
<reference evidence="10 11" key="1">
    <citation type="journal article" date="2007" name="Nature">
        <title>Evolution of genes and genomes on the Drosophila phylogeny.</title>
        <authorList>
            <consortium name="Drosophila 12 Genomes Consortium"/>
            <person name="Clark A.G."/>
            <person name="Eisen M.B."/>
            <person name="Smith D.R."/>
            <person name="Bergman C.M."/>
            <person name="Oliver B."/>
            <person name="Markow T.A."/>
            <person name="Kaufman T.C."/>
            <person name="Kellis M."/>
            <person name="Gelbart W."/>
            <person name="Iyer V.N."/>
            <person name="Pollard D.A."/>
            <person name="Sackton T.B."/>
            <person name="Larracuente A.M."/>
            <person name="Singh N.D."/>
            <person name="Abad J.P."/>
            <person name="Abt D.N."/>
            <person name="Adryan B."/>
            <person name="Aguade M."/>
            <person name="Akashi H."/>
            <person name="Anderson W.W."/>
            <person name="Aquadro C.F."/>
            <person name="Ardell D.H."/>
            <person name="Arguello R."/>
            <person name="Artieri C.G."/>
            <person name="Barbash D.A."/>
            <person name="Barker D."/>
            <person name="Barsanti P."/>
            <person name="Batterham P."/>
            <person name="Batzoglou S."/>
            <person name="Begun D."/>
            <person name="Bhutkar A."/>
            <person name="Blanco E."/>
            <person name="Bosak S.A."/>
            <person name="Bradley R.K."/>
            <person name="Brand A.D."/>
            <person name="Brent M.R."/>
            <person name="Brooks A.N."/>
            <person name="Brown R.H."/>
            <person name="Butlin R.K."/>
            <person name="Caggese C."/>
            <person name="Calvi B.R."/>
            <person name="Bernardo de Carvalho A."/>
            <person name="Caspi A."/>
            <person name="Castrezana S."/>
            <person name="Celniker S.E."/>
            <person name="Chang J.L."/>
            <person name="Chapple C."/>
            <person name="Chatterji S."/>
            <person name="Chinwalla A."/>
            <person name="Civetta A."/>
            <person name="Clifton S.W."/>
            <person name="Comeron J.M."/>
            <person name="Costello J.C."/>
            <person name="Coyne J.A."/>
            <person name="Daub J."/>
            <person name="David R.G."/>
            <person name="Delcher A.L."/>
            <person name="Delehaunty K."/>
            <person name="Do C.B."/>
            <person name="Ebling H."/>
            <person name="Edwards K."/>
            <person name="Eickbush T."/>
            <person name="Evans J.D."/>
            <person name="Filipski A."/>
            <person name="Findeiss S."/>
            <person name="Freyhult E."/>
            <person name="Fulton L."/>
            <person name="Fulton R."/>
            <person name="Garcia A.C."/>
            <person name="Gardiner A."/>
            <person name="Garfield D.A."/>
            <person name="Garvin B.E."/>
            <person name="Gibson G."/>
            <person name="Gilbert D."/>
            <person name="Gnerre S."/>
            <person name="Godfrey J."/>
            <person name="Good R."/>
            <person name="Gotea V."/>
            <person name="Gravely B."/>
            <person name="Greenberg A.J."/>
            <person name="Griffiths-Jones S."/>
            <person name="Gross S."/>
            <person name="Guigo R."/>
            <person name="Gustafson E.A."/>
            <person name="Haerty W."/>
            <person name="Hahn M.W."/>
            <person name="Halligan D.L."/>
            <person name="Halpern A.L."/>
            <person name="Halter G.M."/>
            <person name="Han M.V."/>
            <person name="Heger A."/>
            <person name="Hillier L."/>
            <person name="Hinrichs A.S."/>
            <person name="Holmes I."/>
            <person name="Hoskins R.A."/>
            <person name="Hubisz M.J."/>
            <person name="Hultmark D."/>
            <person name="Huntley M.A."/>
            <person name="Jaffe D.B."/>
            <person name="Jagadeeshan S."/>
            <person name="Jeck W.R."/>
            <person name="Johnson J."/>
            <person name="Jones C.D."/>
            <person name="Jordan W.C."/>
            <person name="Karpen G.H."/>
            <person name="Kataoka E."/>
            <person name="Keightley P.D."/>
            <person name="Kheradpour P."/>
            <person name="Kirkness E.F."/>
            <person name="Koerich L.B."/>
            <person name="Kristiansen K."/>
            <person name="Kudrna D."/>
            <person name="Kulathinal R.J."/>
            <person name="Kumar S."/>
            <person name="Kwok R."/>
            <person name="Lander E."/>
            <person name="Langley C.H."/>
            <person name="Lapoint R."/>
            <person name="Lazzaro B.P."/>
            <person name="Lee S.J."/>
            <person name="Levesque L."/>
            <person name="Li R."/>
            <person name="Lin C.F."/>
            <person name="Lin M.F."/>
            <person name="Lindblad-Toh K."/>
            <person name="Llopart A."/>
            <person name="Long M."/>
            <person name="Low L."/>
            <person name="Lozovsky E."/>
            <person name="Lu J."/>
            <person name="Luo M."/>
            <person name="Machado C.A."/>
            <person name="Makalowski W."/>
            <person name="Marzo M."/>
            <person name="Matsuda M."/>
            <person name="Matzkin L."/>
            <person name="McAllister B."/>
            <person name="McBride C.S."/>
            <person name="McKernan B."/>
            <person name="McKernan K."/>
            <person name="Mendez-Lago M."/>
            <person name="Minx P."/>
            <person name="Mollenhauer M.U."/>
            <person name="Montooth K."/>
            <person name="Mount S.M."/>
            <person name="Mu X."/>
            <person name="Myers E."/>
            <person name="Negre B."/>
            <person name="Newfeld S."/>
            <person name="Nielsen R."/>
            <person name="Noor M.A."/>
            <person name="O'Grady P."/>
            <person name="Pachter L."/>
            <person name="Papaceit M."/>
            <person name="Parisi M.J."/>
            <person name="Parisi M."/>
            <person name="Parts L."/>
            <person name="Pedersen J.S."/>
            <person name="Pesole G."/>
            <person name="Phillippy A.M."/>
            <person name="Ponting C.P."/>
            <person name="Pop M."/>
            <person name="Porcelli D."/>
            <person name="Powell J.R."/>
            <person name="Prohaska S."/>
            <person name="Pruitt K."/>
            <person name="Puig M."/>
            <person name="Quesneville H."/>
            <person name="Ram K.R."/>
            <person name="Rand D."/>
            <person name="Rasmussen M.D."/>
            <person name="Reed L.K."/>
            <person name="Reenan R."/>
            <person name="Reily A."/>
            <person name="Remington K.A."/>
            <person name="Rieger T.T."/>
            <person name="Ritchie M.G."/>
            <person name="Robin C."/>
            <person name="Rogers Y.H."/>
            <person name="Rohde C."/>
            <person name="Rozas J."/>
            <person name="Rubenfield M.J."/>
            <person name="Ruiz A."/>
            <person name="Russo S."/>
            <person name="Salzberg S.L."/>
            <person name="Sanchez-Gracia A."/>
            <person name="Saranga D.J."/>
            <person name="Sato H."/>
            <person name="Schaeffer S.W."/>
            <person name="Schatz M.C."/>
            <person name="Schlenke T."/>
            <person name="Schwartz R."/>
            <person name="Segarra C."/>
            <person name="Singh R.S."/>
            <person name="Sirot L."/>
            <person name="Sirota M."/>
            <person name="Sisneros N.B."/>
            <person name="Smith C.D."/>
            <person name="Smith T.F."/>
            <person name="Spieth J."/>
            <person name="Stage D.E."/>
            <person name="Stark A."/>
            <person name="Stephan W."/>
            <person name="Strausberg R.L."/>
            <person name="Strempel S."/>
            <person name="Sturgill D."/>
            <person name="Sutton G."/>
            <person name="Sutton G.G."/>
            <person name="Tao W."/>
            <person name="Teichmann S."/>
            <person name="Tobari Y.N."/>
            <person name="Tomimura Y."/>
            <person name="Tsolas J.M."/>
            <person name="Valente V.L."/>
            <person name="Venter E."/>
            <person name="Venter J.C."/>
            <person name="Vicario S."/>
            <person name="Vieira F.G."/>
            <person name="Vilella A.J."/>
            <person name="Villasante A."/>
            <person name="Walenz B."/>
            <person name="Wang J."/>
            <person name="Wasserman M."/>
            <person name="Watts T."/>
            <person name="Wilson D."/>
            <person name="Wilson R.K."/>
            <person name="Wing R.A."/>
            <person name="Wolfner M.F."/>
            <person name="Wong A."/>
            <person name="Wong G.K."/>
            <person name="Wu C.I."/>
            <person name="Wu G."/>
            <person name="Yamamoto D."/>
            <person name="Yang H.P."/>
            <person name="Yang S.P."/>
            <person name="Yorke J.A."/>
            <person name="Yoshida K."/>
            <person name="Zdobnov E."/>
            <person name="Zhang P."/>
            <person name="Zhang Y."/>
            <person name="Zimin A.V."/>
            <person name="Baldwin J."/>
            <person name="Abdouelleil A."/>
            <person name="Abdulkadir J."/>
            <person name="Abebe A."/>
            <person name="Abera B."/>
            <person name="Abreu J."/>
            <person name="Acer S.C."/>
            <person name="Aftuck L."/>
            <person name="Alexander A."/>
            <person name="An P."/>
            <person name="Anderson E."/>
            <person name="Anderson S."/>
            <person name="Arachi H."/>
            <person name="Azer M."/>
            <person name="Bachantsang P."/>
            <person name="Barry A."/>
            <person name="Bayul T."/>
            <person name="Berlin A."/>
            <person name="Bessette D."/>
            <person name="Bloom T."/>
            <person name="Blye J."/>
            <person name="Boguslavskiy L."/>
            <person name="Bonnet C."/>
            <person name="Boukhgalter B."/>
            <person name="Bourzgui I."/>
            <person name="Brown A."/>
            <person name="Cahill P."/>
            <person name="Channer S."/>
            <person name="Cheshatsang Y."/>
            <person name="Chuda L."/>
            <person name="Citroen M."/>
            <person name="Collymore A."/>
            <person name="Cooke P."/>
            <person name="Costello M."/>
            <person name="D'Aco K."/>
            <person name="Daza R."/>
            <person name="De Haan G."/>
            <person name="DeGray S."/>
            <person name="DeMaso C."/>
            <person name="Dhargay N."/>
            <person name="Dooley K."/>
            <person name="Dooley E."/>
            <person name="Doricent M."/>
            <person name="Dorje P."/>
            <person name="Dorjee K."/>
            <person name="Dupes A."/>
            <person name="Elong R."/>
            <person name="Falk J."/>
            <person name="Farina A."/>
            <person name="Faro S."/>
            <person name="Ferguson D."/>
            <person name="Fisher S."/>
            <person name="Foley C.D."/>
            <person name="Franke A."/>
            <person name="Friedrich D."/>
            <person name="Gadbois L."/>
            <person name="Gearin G."/>
            <person name="Gearin C.R."/>
            <person name="Giannoukos G."/>
            <person name="Goode T."/>
            <person name="Graham J."/>
            <person name="Grandbois E."/>
            <person name="Grewal S."/>
            <person name="Gyaltsen K."/>
            <person name="Hafez N."/>
            <person name="Hagos B."/>
            <person name="Hall J."/>
            <person name="Henson C."/>
            <person name="Hollinger A."/>
            <person name="Honan T."/>
            <person name="Huard M.D."/>
            <person name="Hughes L."/>
            <person name="Hurhula B."/>
            <person name="Husby M.E."/>
            <person name="Kamat A."/>
            <person name="Kanga B."/>
            <person name="Kashin S."/>
            <person name="Khazanovich D."/>
            <person name="Kisner P."/>
            <person name="Lance K."/>
            <person name="Lara M."/>
            <person name="Lee W."/>
            <person name="Lennon N."/>
            <person name="Letendre F."/>
            <person name="LeVine R."/>
            <person name="Lipovsky A."/>
            <person name="Liu X."/>
            <person name="Liu J."/>
            <person name="Liu S."/>
            <person name="Lokyitsang T."/>
            <person name="Lokyitsang Y."/>
            <person name="Lubonja R."/>
            <person name="Lui A."/>
            <person name="MacDonald P."/>
            <person name="Magnisalis V."/>
            <person name="Maru K."/>
            <person name="Matthews C."/>
            <person name="McCusker W."/>
            <person name="McDonough S."/>
            <person name="Mehta T."/>
            <person name="Meldrim J."/>
            <person name="Meneus L."/>
            <person name="Mihai O."/>
            <person name="Mihalev A."/>
            <person name="Mihova T."/>
            <person name="Mittelman R."/>
            <person name="Mlenga V."/>
            <person name="Montmayeur A."/>
            <person name="Mulrain L."/>
            <person name="Navidi A."/>
            <person name="Naylor J."/>
            <person name="Negash T."/>
            <person name="Nguyen T."/>
            <person name="Nguyen N."/>
            <person name="Nicol R."/>
            <person name="Norbu C."/>
            <person name="Norbu N."/>
            <person name="Novod N."/>
            <person name="O'Neill B."/>
            <person name="Osman S."/>
            <person name="Markiewicz E."/>
            <person name="Oyono O.L."/>
            <person name="Patti C."/>
            <person name="Phunkhang P."/>
            <person name="Pierre F."/>
            <person name="Priest M."/>
            <person name="Raghuraman S."/>
            <person name="Rege F."/>
            <person name="Reyes R."/>
            <person name="Rise C."/>
            <person name="Rogov P."/>
            <person name="Ross K."/>
            <person name="Ryan E."/>
            <person name="Settipalli S."/>
            <person name="Shea T."/>
            <person name="Sherpa N."/>
            <person name="Shi L."/>
            <person name="Shih D."/>
            <person name="Sparrow T."/>
            <person name="Spaulding J."/>
            <person name="Stalker J."/>
            <person name="Stange-Thomann N."/>
            <person name="Stavropoulos S."/>
            <person name="Stone C."/>
            <person name="Strader C."/>
            <person name="Tesfaye S."/>
            <person name="Thomson T."/>
            <person name="Thoulutsang Y."/>
            <person name="Thoulutsang D."/>
            <person name="Topham K."/>
            <person name="Topping I."/>
            <person name="Tsamla T."/>
            <person name="Vassiliev H."/>
            <person name="Vo A."/>
            <person name="Wangchuk T."/>
            <person name="Wangdi T."/>
            <person name="Weiand M."/>
            <person name="Wilkinson J."/>
            <person name="Wilson A."/>
            <person name="Yadav S."/>
            <person name="Young G."/>
            <person name="Yu Q."/>
            <person name="Zembek L."/>
            <person name="Zhong D."/>
            <person name="Zimmer A."/>
            <person name="Zwirko Z."/>
            <person name="Jaffe D.B."/>
            <person name="Alvarez P."/>
            <person name="Brockman W."/>
            <person name="Butler J."/>
            <person name="Chin C."/>
            <person name="Gnerre S."/>
            <person name="Grabherr M."/>
            <person name="Kleber M."/>
            <person name="Mauceli E."/>
            <person name="MacCallum I."/>
        </authorList>
    </citation>
    <scope>NUCLEOTIDE SEQUENCE [LARGE SCALE GENOMIC DNA]</scope>
    <source>
        <strain evidence="11">Tucson 14024-0371.13</strain>
    </source>
</reference>
<evidence type="ECO:0000256" key="4">
    <source>
        <dbReference type="ARBA" id="ARBA00022692"/>
    </source>
</evidence>
<dbReference type="InterPro" id="IPR050391">
    <property type="entry name" value="Mito_Metabolite_Transporter"/>
</dbReference>
<feature type="repeat" description="Solcar" evidence="8">
    <location>
        <begin position="242"/>
        <end position="333"/>
    </location>
</feature>
<dbReference type="InterPro" id="IPR018108">
    <property type="entry name" value="MCP_transmembrane"/>
</dbReference>
<dbReference type="STRING" id="7217.B3MMQ0"/>
<dbReference type="GO" id="GO:0016020">
    <property type="term" value="C:membrane"/>
    <property type="evidence" value="ECO:0007669"/>
    <property type="project" value="UniProtKB-SubCell"/>
</dbReference>
<comment type="similarity">
    <text evidence="2 9">Belongs to the mitochondrial carrier (TC 2.A.29) family.</text>
</comment>
<dbReference type="InParanoid" id="B3MMQ0"/>
<feature type="repeat" description="Solcar" evidence="8">
    <location>
        <begin position="141"/>
        <end position="233"/>
    </location>
</feature>
<dbReference type="OrthoDB" id="756301at2759"/>
<keyword evidence="7 8" id="KW-0472">Membrane</keyword>
<feature type="repeat" description="Solcar" evidence="8">
    <location>
        <begin position="38"/>
        <end position="129"/>
    </location>
</feature>
<evidence type="ECO:0000256" key="6">
    <source>
        <dbReference type="ARBA" id="ARBA00022989"/>
    </source>
</evidence>
<keyword evidence="4 8" id="KW-0812">Transmembrane</keyword>
<keyword evidence="6" id="KW-1133">Transmembrane helix</keyword>
<dbReference type="AlphaFoldDB" id="B3MMQ0"/>
<keyword evidence="3 9" id="KW-0813">Transport</keyword>
<dbReference type="SUPFAM" id="SSF103506">
    <property type="entry name" value="Mitochondrial carrier"/>
    <property type="match status" value="1"/>
</dbReference>
<keyword evidence="11" id="KW-1185">Reference proteome</keyword>
<evidence type="ECO:0000256" key="5">
    <source>
        <dbReference type="ARBA" id="ARBA00022737"/>
    </source>
</evidence>
<protein>
    <submittedName>
        <fullName evidence="10">Uncharacterized protein</fullName>
    </submittedName>
</protein>
<comment type="subcellular location">
    <subcellularLocation>
        <location evidence="1">Membrane</location>
        <topology evidence="1">Multi-pass membrane protein</topology>
    </subcellularLocation>
</comment>
<accession>B3MMQ0</accession>
<keyword evidence="5" id="KW-0677">Repeat</keyword>
<dbReference type="eggNOG" id="KOG0753">
    <property type="taxonomic scope" value="Eukaryota"/>
</dbReference>
<dbReference type="KEGG" id="dan:6498399"/>
<dbReference type="PROSITE" id="PS50920">
    <property type="entry name" value="SOLCAR"/>
    <property type="match status" value="3"/>
</dbReference>